<evidence type="ECO:0000256" key="6">
    <source>
        <dbReference type="ARBA" id="ARBA00022538"/>
    </source>
</evidence>
<evidence type="ECO:0000256" key="1">
    <source>
        <dbReference type="ARBA" id="ARBA00004429"/>
    </source>
</evidence>
<evidence type="ECO:0000313" key="13">
    <source>
        <dbReference type="EMBL" id="MEL4455549.1"/>
    </source>
</evidence>
<evidence type="ECO:0000256" key="4">
    <source>
        <dbReference type="ARBA" id="ARBA00022475"/>
    </source>
</evidence>
<keyword evidence="5" id="KW-0997">Cell inner membrane</keyword>
<keyword evidence="11 12" id="KW-0472">Membrane</keyword>
<keyword evidence="7 12" id="KW-0812">Transmembrane</keyword>
<keyword evidence="8" id="KW-0630">Potassium</keyword>
<evidence type="ECO:0000313" key="14">
    <source>
        <dbReference type="Proteomes" id="UP001474120"/>
    </source>
</evidence>
<keyword evidence="14" id="KW-1185">Reference proteome</keyword>
<keyword evidence="3" id="KW-0813">Transport</keyword>
<evidence type="ECO:0000256" key="7">
    <source>
        <dbReference type="ARBA" id="ARBA00022692"/>
    </source>
</evidence>
<feature type="transmembrane region" description="Helical" evidence="12">
    <location>
        <begin position="277"/>
        <end position="297"/>
    </location>
</feature>
<dbReference type="Pfam" id="PF02386">
    <property type="entry name" value="TrkH"/>
    <property type="match status" value="1"/>
</dbReference>
<comment type="subcellular location">
    <subcellularLocation>
        <location evidence="1">Cell inner membrane</location>
        <topology evidence="1">Multi-pass membrane protein</topology>
    </subcellularLocation>
</comment>
<keyword evidence="10" id="KW-0406">Ion transport</keyword>
<dbReference type="InterPro" id="IPR004772">
    <property type="entry name" value="TrkH"/>
</dbReference>
<feature type="transmembrane region" description="Helical" evidence="12">
    <location>
        <begin position="72"/>
        <end position="93"/>
    </location>
</feature>
<evidence type="ECO:0000256" key="2">
    <source>
        <dbReference type="ARBA" id="ARBA00009137"/>
    </source>
</evidence>
<accession>A0ABU9L1L1</accession>
<dbReference type="InterPro" id="IPR003445">
    <property type="entry name" value="Cat_transpt"/>
</dbReference>
<keyword evidence="4" id="KW-1003">Cell membrane</keyword>
<sequence length="503" mass="55556">MRKFNFKIILQLMGILLLFNGGFMLVSGLVSWYFNDGALNGILLAGGLTVFIGIVLRFATKGFEKKIKKREGYLVVTLGWVTMSLSGALPYILSGAIPSFTDAFFETMSGYTTTGASILNDIEIIPKSILFWRSTTHWIGGMGIIVLAIAILPLLGIGGMQMFAAEAPGPSGDKLHPRITDTAKRLWFLYFGLTLAEAVLLKLAGMGYFDAINHAMSTLSTGGFSTKNASIAFWNDQPLIQYIIIFFMFIAGTNFVLSYFAFKGDFKKYTKDEEFKYYFIIIVSLTIIATIIIYFYASVSIHPTDIQVIAHPKVFGELESSFRHGLFQVLAVVTTTGFVSADYTIWTPFLTVMFLIMMFLGASAGSTAGGVKIVRHIIMIKNGFLEFKRSLHPNAIVPVRYNTKTVTRGIVFNIMAFFILYLIVFAVGSLVFSLMGIDLITSVGAAASSLGNVGPAFGDLSPVNNYSSLPPFGKWWSTMLMLCGRLELFTVLIIFTPYFWKSN</sequence>
<comment type="caution">
    <text evidence="13">The sequence shown here is derived from an EMBL/GenBank/DDBJ whole genome shotgun (WGS) entry which is preliminary data.</text>
</comment>
<evidence type="ECO:0000256" key="11">
    <source>
        <dbReference type="ARBA" id="ARBA00023136"/>
    </source>
</evidence>
<evidence type="ECO:0000256" key="9">
    <source>
        <dbReference type="ARBA" id="ARBA00022989"/>
    </source>
</evidence>
<feature type="transmembrane region" description="Helical" evidence="12">
    <location>
        <begin position="186"/>
        <end position="209"/>
    </location>
</feature>
<name>A0ABU9L1L1_9FLAO</name>
<keyword evidence="9 12" id="KW-1133">Transmembrane helix</keyword>
<feature type="transmembrane region" description="Helical" evidence="12">
    <location>
        <begin position="12"/>
        <end position="34"/>
    </location>
</feature>
<evidence type="ECO:0000256" key="12">
    <source>
        <dbReference type="SAM" id="Phobius"/>
    </source>
</evidence>
<organism evidence="13 14">
    <name type="scientific">Lutimonas vermicola</name>
    <dbReference type="NCBI Taxonomy" id="414288"/>
    <lineage>
        <taxon>Bacteria</taxon>
        <taxon>Pseudomonadati</taxon>
        <taxon>Bacteroidota</taxon>
        <taxon>Flavobacteriia</taxon>
        <taxon>Flavobacteriales</taxon>
        <taxon>Flavobacteriaceae</taxon>
        <taxon>Lutimonas</taxon>
    </lineage>
</organism>
<dbReference type="PIRSF" id="PIRSF006247">
    <property type="entry name" value="TrkH"/>
    <property type="match status" value="1"/>
</dbReference>
<evidence type="ECO:0000256" key="5">
    <source>
        <dbReference type="ARBA" id="ARBA00022519"/>
    </source>
</evidence>
<dbReference type="PANTHER" id="PTHR32024">
    <property type="entry name" value="TRK SYSTEM POTASSIUM UPTAKE PROTEIN TRKG-RELATED"/>
    <property type="match status" value="1"/>
</dbReference>
<feature type="transmembrane region" description="Helical" evidence="12">
    <location>
        <begin position="475"/>
        <end position="500"/>
    </location>
</feature>
<reference evidence="13 14" key="1">
    <citation type="submission" date="2024-04" db="EMBL/GenBank/DDBJ databases">
        <title>whole genome sequencing of Lutimonas vermicola strain IMCC1616.</title>
        <authorList>
            <person name="Bae S.S."/>
        </authorList>
    </citation>
    <scope>NUCLEOTIDE SEQUENCE [LARGE SCALE GENOMIC DNA]</scope>
    <source>
        <strain evidence="13 14">IMCC1616</strain>
    </source>
</reference>
<feature type="transmembrane region" description="Helical" evidence="12">
    <location>
        <begin position="138"/>
        <end position="165"/>
    </location>
</feature>
<dbReference type="Proteomes" id="UP001474120">
    <property type="component" value="Unassembled WGS sequence"/>
</dbReference>
<keyword evidence="6" id="KW-0633">Potassium transport</keyword>
<evidence type="ECO:0000256" key="3">
    <source>
        <dbReference type="ARBA" id="ARBA00022448"/>
    </source>
</evidence>
<dbReference type="RefSeq" id="WP_342159399.1">
    <property type="nucleotide sequence ID" value="NZ_JBCDNA010000001.1"/>
</dbReference>
<feature type="transmembrane region" description="Helical" evidence="12">
    <location>
        <begin position="239"/>
        <end position="262"/>
    </location>
</feature>
<dbReference type="PANTHER" id="PTHR32024:SF2">
    <property type="entry name" value="TRK SYSTEM POTASSIUM UPTAKE PROTEIN TRKG-RELATED"/>
    <property type="match status" value="1"/>
</dbReference>
<feature type="transmembrane region" description="Helical" evidence="12">
    <location>
        <begin position="40"/>
        <end position="60"/>
    </location>
</feature>
<evidence type="ECO:0000256" key="10">
    <source>
        <dbReference type="ARBA" id="ARBA00023065"/>
    </source>
</evidence>
<evidence type="ECO:0000256" key="8">
    <source>
        <dbReference type="ARBA" id="ARBA00022958"/>
    </source>
</evidence>
<dbReference type="EMBL" id="JBCDNA010000001">
    <property type="protein sequence ID" value="MEL4455549.1"/>
    <property type="molecule type" value="Genomic_DNA"/>
</dbReference>
<feature type="transmembrane region" description="Helical" evidence="12">
    <location>
        <begin position="345"/>
        <end position="371"/>
    </location>
</feature>
<feature type="transmembrane region" description="Helical" evidence="12">
    <location>
        <begin position="410"/>
        <end position="432"/>
    </location>
</feature>
<protein>
    <submittedName>
        <fullName evidence="13">Potassium transporter TrkG</fullName>
    </submittedName>
</protein>
<proteinExistence type="inferred from homology"/>
<comment type="similarity">
    <text evidence="2">Belongs to the TrkH potassium transport family.</text>
</comment>
<gene>
    <name evidence="13" type="ORF">AABB81_06545</name>
</gene>